<comment type="subcellular location">
    <subcellularLocation>
        <location evidence="1">Cell membrane</location>
        <topology evidence="1">Multi-pass membrane protein</topology>
    </subcellularLocation>
</comment>
<evidence type="ECO:0000256" key="2">
    <source>
        <dbReference type="ARBA" id="ARBA00022692"/>
    </source>
</evidence>
<protein>
    <submittedName>
        <fullName evidence="7">Cyanate permease</fullName>
    </submittedName>
</protein>
<keyword evidence="2 5" id="KW-0812">Transmembrane</keyword>
<dbReference type="GO" id="GO:0022857">
    <property type="term" value="F:transmembrane transporter activity"/>
    <property type="evidence" value="ECO:0007669"/>
    <property type="project" value="InterPro"/>
</dbReference>
<comment type="caution">
    <text evidence="7">The sequence shown here is derived from an EMBL/GenBank/DDBJ whole genome shotgun (WGS) entry which is preliminary data.</text>
</comment>
<dbReference type="Proteomes" id="UP000076976">
    <property type="component" value="Unassembled WGS sequence"/>
</dbReference>
<dbReference type="InterPro" id="IPR020846">
    <property type="entry name" value="MFS_dom"/>
</dbReference>
<dbReference type="PANTHER" id="PTHR23523:SF2">
    <property type="entry name" value="2-NITROIMIDAZOLE TRANSPORTER"/>
    <property type="match status" value="1"/>
</dbReference>
<reference evidence="7 8" key="1">
    <citation type="submission" date="2016-01" db="EMBL/GenBank/DDBJ databases">
        <title>Janibacter melonis strain CD11_4 genome sequencing and assembly.</title>
        <authorList>
            <person name="Nair G.R."/>
            <person name="Kaur G."/>
            <person name="Chander A.M."/>
            <person name="Mayilraj S."/>
        </authorList>
    </citation>
    <scope>NUCLEOTIDE SEQUENCE [LARGE SCALE GENOMIC DNA]</scope>
    <source>
        <strain evidence="7 8">CD11-4</strain>
    </source>
</reference>
<dbReference type="PANTHER" id="PTHR23523">
    <property type="match status" value="1"/>
</dbReference>
<evidence type="ECO:0000256" key="1">
    <source>
        <dbReference type="ARBA" id="ARBA00004651"/>
    </source>
</evidence>
<evidence type="ECO:0000256" key="3">
    <source>
        <dbReference type="ARBA" id="ARBA00022989"/>
    </source>
</evidence>
<gene>
    <name evidence="7" type="ORF">AWH69_03270</name>
</gene>
<name>A0A176QHG0_9MICO</name>
<organism evidence="7 8">
    <name type="scientific">Janibacter melonis</name>
    <dbReference type="NCBI Taxonomy" id="262209"/>
    <lineage>
        <taxon>Bacteria</taxon>
        <taxon>Bacillati</taxon>
        <taxon>Actinomycetota</taxon>
        <taxon>Actinomycetes</taxon>
        <taxon>Micrococcales</taxon>
        <taxon>Intrasporangiaceae</taxon>
        <taxon>Janibacter</taxon>
    </lineage>
</organism>
<feature type="transmembrane region" description="Helical" evidence="5">
    <location>
        <begin position="101"/>
        <end position="127"/>
    </location>
</feature>
<feature type="transmembrane region" description="Helical" evidence="5">
    <location>
        <begin position="76"/>
        <end position="95"/>
    </location>
</feature>
<evidence type="ECO:0000313" key="8">
    <source>
        <dbReference type="Proteomes" id="UP000076976"/>
    </source>
</evidence>
<dbReference type="SUPFAM" id="SSF103473">
    <property type="entry name" value="MFS general substrate transporter"/>
    <property type="match status" value="1"/>
</dbReference>
<feature type="domain" description="Major facilitator superfamily (MFS) profile" evidence="6">
    <location>
        <begin position="13"/>
        <end position="392"/>
    </location>
</feature>
<evidence type="ECO:0000259" key="6">
    <source>
        <dbReference type="PROSITE" id="PS50850"/>
    </source>
</evidence>
<dbReference type="Pfam" id="PF07690">
    <property type="entry name" value="MFS_1"/>
    <property type="match status" value="1"/>
</dbReference>
<dbReference type="EMBL" id="LQZG01000001">
    <property type="protein sequence ID" value="OAB89111.1"/>
    <property type="molecule type" value="Genomic_DNA"/>
</dbReference>
<keyword evidence="4 5" id="KW-0472">Membrane</keyword>
<dbReference type="GO" id="GO:0005886">
    <property type="term" value="C:plasma membrane"/>
    <property type="evidence" value="ECO:0007669"/>
    <property type="project" value="UniProtKB-SubCell"/>
</dbReference>
<sequence>MTRGRPGPAGTSLVLLVATALVALNLRPGASTVGPVLDEIRDGLGMSGGAAGALTGLPGLCFGVGGALAVGLGRRVGAAGGIAIGLLLAAVGLLLRPLVDAPAAFLVLSALALLGMAVGNVLVPAWVKSHRGHEVRLMTLYGTGLIVGGAIGSLLAAPAAAAGGWRTGLGVWGVGAAVAVPLWWWLSRTERRRVVVGTDVDAPPSAHVVRSPTALAMTVLFGLQSMHAYIQMGWLPQIYRDAGLSAATAGSMQALLAAVTIIGGLTMPGVIARGRGLRPMIVVLGLLLVLGYGGLIAAPATTPWVWAVALGLSGFAFPLVIALITARTRSPLVTARVSGFVQPVGYLLAGAGPLLVGVLHDATGGWTVVLWVLIATAVPFVWAGLRAVREASVDDELTDHARDGVRA</sequence>
<feature type="transmembrane region" description="Helical" evidence="5">
    <location>
        <begin position="214"/>
        <end position="234"/>
    </location>
</feature>
<keyword evidence="8" id="KW-1185">Reference proteome</keyword>
<evidence type="ECO:0000256" key="4">
    <source>
        <dbReference type="ARBA" id="ARBA00023136"/>
    </source>
</evidence>
<dbReference type="Gene3D" id="1.20.1250.20">
    <property type="entry name" value="MFS general substrate transporter like domains"/>
    <property type="match status" value="1"/>
</dbReference>
<feature type="transmembrane region" description="Helical" evidence="5">
    <location>
        <begin position="279"/>
        <end position="298"/>
    </location>
</feature>
<feature type="transmembrane region" description="Helical" evidence="5">
    <location>
        <begin position="139"/>
        <end position="163"/>
    </location>
</feature>
<dbReference type="STRING" id="262209.AWH69_03270"/>
<proteinExistence type="predicted"/>
<keyword evidence="3 5" id="KW-1133">Transmembrane helix</keyword>
<feature type="transmembrane region" description="Helical" evidence="5">
    <location>
        <begin position="337"/>
        <end position="359"/>
    </location>
</feature>
<dbReference type="InterPro" id="IPR036259">
    <property type="entry name" value="MFS_trans_sf"/>
</dbReference>
<feature type="transmembrane region" description="Helical" evidence="5">
    <location>
        <begin position="304"/>
        <end position="325"/>
    </location>
</feature>
<evidence type="ECO:0000256" key="5">
    <source>
        <dbReference type="SAM" id="Phobius"/>
    </source>
</evidence>
<dbReference type="PROSITE" id="PS50850">
    <property type="entry name" value="MFS"/>
    <property type="match status" value="1"/>
</dbReference>
<feature type="transmembrane region" description="Helical" evidence="5">
    <location>
        <begin position="365"/>
        <end position="385"/>
    </location>
</feature>
<evidence type="ECO:0000313" key="7">
    <source>
        <dbReference type="EMBL" id="OAB89111.1"/>
    </source>
</evidence>
<feature type="transmembrane region" description="Helical" evidence="5">
    <location>
        <begin position="48"/>
        <end position="69"/>
    </location>
</feature>
<dbReference type="InterPro" id="IPR052524">
    <property type="entry name" value="MFS_Cyanate_Porter"/>
</dbReference>
<feature type="transmembrane region" description="Helical" evidence="5">
    <location>
        <begin position="169"/>
        <end position="186"/>
    </location>
</feature>
<dbReference type="InterPro" id="IPR011701">
    <property type="entry name" value="MFS"/>
</dbReference>
<dbReference type="AlphaFoldDB" id="A0A176QHG0"/>
<feature type="transmembrane region" description="Helical" evidence="5">
    <location>
        <begin position="254"/>
        <end position="272"/>
    </location>
</feature>
<accession>A0A176QHG0</accession>
<dbReference type="RefSeq" id="WP_068271376.1">
    <property type="nucleotide sequence ID" value="NZ_LQZG01000001.1"/>
</dbReference>